<feature type="transmembrane region" description="Helical" evidence="1">
    <location>
        <begin position="91"/>
        <end position="112"/>
    </location>
</feature>
<dbReference type="Pfam" id="PF03203">
    <property type="entry name" value="MerC"/>
    <property type="match status" value="1"/>
</dbReference>
<feature type="transmembrane region" description="Helical" evidence="1">
    <location>
        <begin position="12"/>
        <end position="32"/>
    </location>
</feature>
<gene>
    <name evidence="2" type="ORF">FNJ87_04265</name>
</gene>
<protein>
    <submittedName>
        <fullName evidence="2">MerC domain-containing protein</fullName>
    </submittedName>
</protein>
<dbReference type="InterPro" id="IPR004891">
    <property type="entry name" value="Mercury-R_MerC"/>
</dbReference>
<sequence length="119" mass="13134">MIQTKTKNWADTLGIIGATLCIIHCLSMPLLLTMGLAFLENPIIAGLFIGIAIISISKATGMRFNQTHFKILWVSLIGFIACLILEEKGVIFKYGMYAFSLGIIIGHIYNVFKRSNANP</sequence>
<name>A0ABS0A322_9FLAO</name>
<organism evidence="2 3">
    <name type="scientific">Nonlabens mediterrranea</name>
    <dbReference type="NCBI Taxonomy" id="1419947"/>
    <lineage>
        <taxon>Bacteria</taxon>
        <taxon>Pseudomonadati</taxon>
        <taxon>Bacteroidota</taxon>
        <taxon>Flavobacteriia</taxon>
        <taxon>Flavobacteriales</taxon>
        <taxon>Flavobacteriaceae</taxon>
        <taxon>Nonlabens</taxon>
    </lineage>
</organism>
<keyword evidence="1" id="KW-1133">Transmembrane helix</keyword>
<keyword evidence="3" id="KW-1185">Reference proteome</keyword>
<keyword evidence="1" id="KW-0472">Membrane</keyword>
<reference evidence="2 3" key="1">
    <citation type="submission" date="2020-11" db="EMBL/GenBank/DDBJ databases">
        <title>P. mediterranea TC4 genome.</title>
        <authorList>
            <person name="Molmeret M."/>
        </authorList>
    </citation>
    <scope>NUCLEOTIDE SEQUENCE [LARGE SCALE GENOMIC DNA]</scope>
    <source>
        <strain evidence="2 3">TC4</strain>
    </source>
</reference>
<evidence type="ECO:0000256" key="1">
    <source>
        <dbReference type="SAM" id="Phobius"/>
    </source>
</evidence>
<feature type="transmembrane region" description="Helical" evidence="1">
    <location>
        <begin position="38"/>
        <end position="56"/>
    </location>
</feature>
<dbReference type="EMBL" id="JADKYU010000224">
    <property type="protein sequence ID" value="MBF4983576.1"/>
    <property type="molecule type" value="Genomic_DNA"/>
</dbReference>
<evidence type="ECO:0000313" key="3">
    <source>
        <dbReference type="Proteomes" id="UP001194729"/>
    </source>
</evidence>
<dbReference type="Proteomes" id="UP001194729">
    <property type="component" value="Unassembled WGS sequence"/>
</dbReference>
<proteinExistence type="predicted"/>
<keyword evidence="1" id="KW-0812">Transmembrane</keyword>
<feature type="transmembrane region" description="Helical" evidence="1">
    <location>
        <begin position="68"/>
        <end position="85"/>
    </location>
</feature>
<accession>A0ABS0A322</accession>
<evidence type="ECO:0000313" key="2">
    <source>
        <dbReference type="EMBL" id="MBF4983576.1"/>
    </source>
</evidence>
<comment type="caution">
    <text evidence="2">The sequence shown here is derived from an EMBL/GenBank/DDBJ whole genome shotgun (WGS) entry which is preliminary data.</text>
</comment>